<evidence type="ECO:0000256" key="2">
    <source>
        <dbReference type="SAM" id="MobiDB-lite"/>
    </source>
</evidence>
<dbReference type="EMBL" id="JAVFHQ010000006">
    <property type="protein sequence ID" value="KAK4548716.1"/>
    <property type="molecule type" value="Genomic_DNA"/>
</dbReference>
<gene>
    <name evidence="3" type="ORF">LTR36_008489</name>
</gene>
<evidence type="ECO:0000256" key="1">
    <source>
        <dbReference type="SAM" id="Coils"/>
    </source>
</evidence>
<evidence type="ECO:0000313" key="4">
    <source>
        <dbReference type="Proteomes" id="UP001324427"/>
    </source>
</evidence>
<sequence>MSRWFGKRRTPEHGSPSGESSDHDQDVGIPSDESFVIIDKAFTPETAVVTDAFVIGNDNNPPSPNLTPQSPLALESTLPGVAGRGLDTEHDFIALTNPSVEAIANAKIQILRNNLTLQEERIGGHKQQVQSLLEKHAEQRQKDGEDYERSLETQMQVHLKETCALTQRYFAVEHKHHREIEDRDQDRGVEIKKLQQTHDAEKQGRKQQHDAEVAKLTREHEAGIERSMQAHTAEVSATILAAADKTRSHDAGMEELQKDHEARLQVAVVELKEEIDFLKQYHESVVSSKERSHSADAETVEQAHEDAVEKLAADHYGEVDVLKRKYERLEQSHVGELRDLQIEHDSRLNATSDQAIVNAKHATRRHTKEIEDIRTKNKSDFDEAEKSHDVRQFADSQMHEAEVNQLHSQIEGLKSELEKVKSQANKFRKERDNAPTPRKLHLKDEAALQVDDLLAWERQVFERLRQTWRKEQRLLELSGASNDMLPFVRDAFDP</sequence>
<evidence type="ECO:0000313" key="3">
    <source>
        <dbReference type="EMBL" id="KAK4548716.1"/>
    </source>
</evidence>
<feature type="coiled-coil region" evidence="1">
    <location>
        <begin position="396"/>
        <end position="430"/>
    </location>
</feature>
<reference evidence="3 4" key="1">
    <citation type="submission" date="2021-11" db="EMBL/GenBank/DDBJ databases">
        <title>Black yeast isolated from Biological Soil Crust.</title>
        <authorList>
            <person name="Kurbessoian T."/>
        </authorList>
    </citation>
    <scope>NUCLEOTIDE SEQUENCE [LARGE SCALE GENOMIC DNA]</scope>
    <source>
        <strain evidence="3 4">CCFEE 5522</strain>
    </source>
</reference>
<proteinExistence type="predicted"/>
<feature type="compositionally biased region" description="Basic residues" evidence="2">
    <location>
        <begin position="1"/>
        <end position="10"/>
    </location>
</feature>
<organism evidence="3 4">
    <name type="scientific">Oleoguttula mirabilis</name>
    <dbReference type="NCBI Taxonomy" id="1507867"/>
    <lineage>
        <taxon>Eukaryota</taxon>
        <taxon>Fungi</taxon>
        <taxon>Dikarya</taxon>
        <taxon>Ascomycota</taxon>
        <taxon>Pezizomycotina</taxon>
        <taxon>Dothideomycetes</taxon>
        <taxon>Dothideomycetidae</taxon>
        <taxon>Mycosphaerellales</taxon>
        <taxon>Teratosphaeriaceae</taxon>
        <taxon>Oleoguttula</taxon>
    </lineage>
</organism>
<protein>
    <submittedName>
        <fullName evidence="3">Uncharacterized protein</fullName>
    </submittedName>
</protein>
<comment type="caution">
    <text evidence="3">The sequence shown here is derived from an EMBL/GenBank/DDBJ whole genome shotgun (WGS) entry which is preliminary data.</text>
</comment>
<feature type="region of interest" description="Disordered" evidence="2">
    <location>
        <begin position="1"/>
        <end position="30"/>
    </location>
</feature>
<keyword evidence="1" id="KW-0175">Coiled coil</keyword>
<dbReference type="AlphaFoldDB" id="A0AAV9JSP5"/>
<keyword evidence="4" id="KW-1185">Reference proteome</keyword>
<dbReference type="Proteomes" id="UP001324427">
    <property type="component" value="Unassembled WGS sequence"/>
</dbReference>
<name>A0AAV9JSP5_9PEZI</name>
<accession>A0AAV9JSP5</accession>